<evidence type="ECO:0000259" key="8">
    <source>
        <dbReference type="PROSITE" id="PS50006"/>
    </source>
</evidence>
<dbReference type="PANTHER" id="PTHR36115:SF6">
    <property type="entry name" value="PROLINE-RICH ANTIGEN HOMOLOG"/>
    <property type="match status" value="1"/>
</dbReference>
<keyword evidence="3" id="KW-0597">Phosphoprotein</keyword>
<dbReference type="Gene3D" id="2.60.200.20">
    <property type="match status" value="1"/>
</dbReference>
<dbReference type="PROSITE" id="PS50006">
    <property type="entry name" value="FHA_DOMAIN"/>
    <property type="match status" value="1"/>
</dbReference>
<evidence type="ECO:0000256" key="6">
    <source>
        <dbReference type="ARBA" id="ARBA00023136"/>
    </source>
</evidence>
<keyword evidence="10" id="KW-1185">Reference proteome</keyword>
<dbReference type="Pfam" id="PF06271">
    <property type="entry name" value="RDD"/>
    <property type="match status" value="1"/>
</dbReference>
<keyword evidence="4 7" id="KW-0812">Transmembrane</keyword>
<dbReference type="EMBL" id="JAWQEV010000004">
    <property type="protein sequence ID" value="MDW4573582.1"/>
    <property type="molecule type" value="Genomic_DNA"/>
</dbReference>
<dbReference type="InterPro" id="IPR000253">
    <property type="entry name" value="FHA_dom"/>
</dbReference>
<keyword evidence="2" id="KW-1003">Cell membrane</keyword>
<sequence length="441" mass="44772">MTVSSPVAAPAATIGRRVGAFAIDLAIAYALGAALIGIMTGVVFGADADPVGLAILVSAGSLVIGLVLFAWWLVYSAMQGGRGSIGQRLLGLQLHDADAAGPIGFWRAVWRNIVFGLAGSIVIGYFSPLFDGRRRHQGWHDKASRAVVVNVRGTDAASRVAASPAAAVDNPYLPWPDFTARASAPAAASAPSLASAAAAPTSTSAPAAPPAPPVAVPVAAAAPVPWPGYGAAPAPSAPVRPSPPVVTRVIDGMPWVTGEAPSAPMVRAPQYRPPATEAFPSVTMPFPAATTTEPLGAAVAAAAASVATIAPADELDSTRVAVPPPAQRAALYAEAPVLAVLTWDDGTRMAVYGRTLYGRNPAAETGAVSVAVRDETLSLSKTHFEIGGDAGGAWIADRHSTNGTVLVRDGVRIPLAPAGRTTLRVGDQLEFGDRRVAVGAA</sequence>
<gene>
    <name evidence="9" type="ORF">R8Z58_12430</name>
</gene>
<feature type="transmembrane region" description="Helical" evidence="7">
    <location>
        <begin position="20"/>
        <end position="44"/>
    </location>
</feature>
<protein>
    <submittedName>
        <fullName evidence="9">RDD family protein</fullName>
    </submittedName>
</protein>
<dbReference type="InterPro" id="IPR010432">
    <property type="entry name" value="RDD"/>
</dbReference>
<keyword evidence="5 7" id="KW-1133">Transmembrane helix</keyword>
<feature type="transmembrane region" description="Helical" evidence="7">
    <location>
        <begin position="109"/>
        <end position="130"/>
    </location>
</feature>
<evidence type="ECO:0000256" key="7">
    <source>
        <dbReference type="SAM" id="Phobius"/>
    </source>
</evidence>
<dbReference type="InterPro" id="IPR008984">
    <property type="entry name" value="SMAD_FHA_dom_sf"/>
</dbReference>
<dbReference type="SUPFAM" id="SSF49879">
    <property type="entry name" value="SMAD/FHA domain"/>
    <property type="match status" value="1"/>
</dbReference>
<dbReference type="PANTHER" id="PTHR36115">
    <property type="entry name" value="PROLINE-RICH ANTIGEN HOMOLOG-RELATED"/>
    <property type="match status" value="1"/>
</dbReference>
<name>A0ABU4H2L4_9MICO</name>
<proteinExistence type="predicted"/>
<keyword evidence="6 7" id="KW-0472">Membrane</keyword>
<comment type="caution">
    <text evidence="9">The sequence shown here is derived from an EMBL/GenBank/DDBJ whole genome shotgun (WGS) entry which is preliminary data.</text>
</comment>
<dbReference type="RefSeq" id="WP_318354105.1">
    <property type="nucleotide sequence ID" value="NZ_JAWQEV010000004.1"/>
</dbReference>
<organism evidence="9 10">
    <name type="scientific">Microbacterium arthrosphaerae</name>
    <dbReference type="NCBI Taxonomy" id="792652"/>
    <lineage>
        <taxon>Bacteria</taxon>
        <taxon>Bacillati</taxon>
        <taxon>Actinomycetota</taxon>
        <taxon>Actinomycetes</taxon>
        <taxon>Micrococcales</taxon>
        <taxon>Microbacteriaceae</taxon>
        <taxon>Microbacterium</taxon>
    </lineage>
</organism>
<evidence type="ECO:0000256" key="1">
    <source>
        <dbReference type="ARBA" id="ARBA00004651"/>
    </source>
</evidence>
<dbReference type="Pfam" id="PF00498">
    <property type="entry name" value="FHA"/>
    <property type="match status" value="1"/>
</dbReference>
<feature type="domain" description="FHA" evidence="8">
    <location>
        <begin position="355"/>
        <end position="406"/>
    </location>
</feature>
<dbReference type="InterPro" id="IPR051791">
    <property type="entry name" value="Pra-immunoreactive"/>
</dbReference>
<evidence type="ECO:0000313" key="9">
    <source>
        <dbReference type="EMBL" id="MDW4573582.1"/>
    </source>
</evidence>
<accession>A0ABU4H2L4</accession>
<evidence type="ECO:0000313" key="10">
    <source>
        <dbReference type="Proteomes" id="UP001283109"/>
    </source>
</evidence>
<evidence type="ECO:0000256" key="2">
    <source>
        <dbReference type="ARBA" id="ARBA00022475"/>
    </source>
</evidence>
<evidence type="ECO:0000256" key="3">
    <source>
        <dbReference type="ARBA" id="ARBA00022553"/>
    </source>
</evidence>
<dbReference type="CDD" id="cd00060">
    <property type="entry name" value="FHA"/>
    <property type="match status" value="1"/>
</dbReference>
<dbReference type="Proteomes" id="UP001283109">
    <property type="component" value="Unassembled WGS sequence"/>
</dbReference>
<evidence type="ECO:0000256" key="4">
    <source>
        <dbReference type="ARBA" id="ARBA00022692"/>
    </source>
</evidence>
<evidence type="ECO:0000256" key="5">
    <source>
        <dbReference type="ARBA" id="ARBA00022989"/>
    </source>
</evidence>
<comment type="subcellular location">
    <subcellularLocation>
        <location evidence="1">Cell membrane</location>
        <topology evidence="1">Multi-pass membrane protein</topology>
    </subcellularLocation>
</comment>
<feature type="transmembrane region" description="Helical" evidence="7">
    <location>
        <begin position="51"/>
        <end position="74"/>
    </location>
</feature>
<reference evidence="9 10" key="1">
    <citation type="submission" date="2023-11" db="EMBL/GenBank/DDBJ databases">
        <title>Draft genome sequence of Microbacterium arthrosphaerae JCM 30492.</title>
        <authorList>
            <person name="Zhang G."/>
            <person name="Ding Y."/>
        </authorList>
    </citation>
    <scope>NUCLEOTIDE SEQUENCE [LARGE SCALE GENOMIC DNA]</scope>
    <source>
        <strain evidence="9 10">JCM 30492</strain>
    </source>
</reference>